<evidence type="ECO:0000313" key="6">
    <source>
        <dbReference type="EMBL" id="KAK3273357.1"/>
    </source>
</evidence>
<dbReference type="PROSITE" id="PS50181">
    <property type="entry name" value="FBOX"/>
    <property type="match status" value="1"/>
</dbReference>
<proteinExistence type="predicted"/>
<accession>A0AAE0G8H1</accession>
<organism evidence="6 7">
    <name type="scientific">Cymbomonas tetramitiformis</name>
    <dbReference type="NCBI Taxonomy" id="36881"/>
    <lineage>
        <taxon>Eukaryota</taxon>
        <taxon>Viridiplantae</taxon>
        <taxon>Chlorophyta</taxon>
        <taxon>Pyramimonadophyceae</taxon>
        <taxon>Pyramimonadales</taxon>
        <taxon>Pyramimonadaceae</taxon>
        <taxon>Cymbomonas</taxon>
    </lineage>
</organism>
<comment type="subcellular location">
    <subcellularLocation>
        <location evidence="1">Cytoplasm</location>
        <location evidence="1">Cytoskeleton</location>
        <location evidence="1">Cilium axoneme</location>
    </subcellularLocation>
</comment>
<dbReference type="GO" id="GO:0005930">
    <property type="term" value="C:axoneme"/>
    <property type="evidence" value="ECO:0007669"/>
    <property type="project" value="UniProtKB-SubCell"/>
</dbReference>
<dbReference type="PANTHER" id="PTHR24113:SF12">
    <property type="entry name" value="RAN GTPASE-ACTIVATING PROTEIN 1"/>
    <property type="match status" value="1"/>
</dbReference>
<dbReference type="Pfam" id="PF13516">
    <property type="entry name" value="LRR_6"/>
    <property type="match status" value="3"/>
</dbReference>
<reference evidence="6 7" key="1">
    <citation type="journal article" date="2015" name="Genome Biol. Evol.">
        <title>Comparative Genomics of a Bacterivorous Green Alga Reveals Evolutionary Causalities and Consequences of Phago-Mixotrophic Mode of Nutrition.</title>
        <authorList>
            <person name="Burns J.A."/>
            <person name="Paasch A."/>
            <person name="Narechania A."/>
            <person name="Kim E."/>
        </authorList>
    </citation>
    <scope>NUCLEOTIDE SEQUENCE [LARGE SCALE GENOMIC DNA]</scope>
    <source>
        <strain evidence="6 7">PLY_AMNH</strain>
    </source>
</reference>
<keyword evidence="3" id="KW-0433">Leucine-rich repeat</keyword>
<dbReference type="GO" id="GO:0031267">
    <property type="term" value="F:small GTPase binding"/>
    <property type="evidence" value="ECO:0007669"/>
    <property type="project" value="TreeGrafter"/>
</dbReference>
<evidence type="ECO:0000256" key="1">
    <source>
        <dbReference type="ARBA" id="ARBA00004430"/>
    </source>
</evidence>
<dbReference type="InterPro" id="IPR001611">
    <property type="entry name" value="Leu-rich_rpt"/>
</dbReference>
<dbReference type="InterPro" id="IPR001810">
    <property type="entry name" value="F-box_dom"/>
</dbReference>
<dbReference type="GO" id="GO:0005829">
    <property type="term" value="C:cytosol"/>
    <property type="evidence" value="ECO:0007669"/>
    <property type="project" value="TreeGrafter"/>
</dbReference>
<evidence type="ECO:0000256" key="3">
    <source>
        <dbReference type="ARBA" id="ARBA00022614"/>
    </source>
</evidence>
<dbReference type="GO" id="GO:0005096">
    <property type="term" value="F:GTPase activator activity"/>
    <property type="evidence" value="ECO:0007669"/>
    <property type="project" value="UniProtKB-KW"/>
</dbReference>
<dbReference type="AlphaFoldDB" id="A0AAE0G8H1"/>
<keyword evidence="2" id="KW-0343">GTPase activation</keyword>
<dbReference type="PANTHER" id="PTHR24113">
    <property type="entry name" value="RAN GTPASE-ACTIVATING PROTEIN 1"/>
    <property type="match status" value="1"/>
</dbReference>
<feature type="domain" description="F-box" evidence="5">
    <location>
        <begin position="1"/>
        <end position="49"/>
    </location>
</feature>
<sequence length="439" mass="47141">MGGLEEFPREVALKILLLLPSDSRVRCSAICRKHRELLQVFGSSLYQQLQLHSPSNVDLIAPIFRAVASLAEGNLVAIDVRGCSTLASLTVADVASQNPALRQIYASCIADAWSPEKVLGVLEKCADLEEMEVDLSSLLYDKTLPKLMQLPTVLIKSIRSARIQERAGNVQNVDEVSAAQYLIRQLSHCQHGNGVERVDLSQCGFGDTGTKVISGSVGKRDEGAISSVTHLDLSFNALHVGGAAALAESLDCRSSCLSSLVIKCNSISTTGAQTMANTLWHNSVLRELSVSCNNIGDEGCIAFAEALRFNSTLLVLDLKGNDITSIGAEALGACMPSAPIAWHFCDWCLGDKEGGIVYYWDLCKLCATHDSCSCCVSIAPPTKAARVVSALCHLPKLHALVSLLPSILAARAESAFDHLPKLPVLSREELFATYDSCSR</sequence>
<dbReference type="SUPFAM" id="SSF52047">
    <property type="entry name" value="RNI-like"/>
    <property type="match status" value="1"/>
</dbReference>
<comment type="caution">
    <text evidence="6">The sequence shown here is derived from an EMBL/GenBank/DDBJ whole genome shotgun (WGS) entry which is preliminary data.</text>
</comment>
<protein>
    <recommendedName>
        <fullName evidence="5">F-box domain-containing protein</fullName>
    </recommendedName>
</protein>
<dbReference type="Gene3D" id="3.80.10.10">
    <property type="entry name" value="Ribonuclease Inhibitor"/>
    <property type="match status" value="1"/>
</dbReference>
<keyword evidence="4" id="KW-0677">Repeat</keyword>
<evidence type="ECO:0000256" key="2">
    <source>
        <dbReference type="ARBA" id="ARBA00022468"/>
    </source>
</evidence>
<gene>
    <name evidence="6" type="ORF">CYMTET_18395</name>
</gene>
<evidence type="ECO:0000313" key="7">
    <source>
        <dbReference type="Proteomes" id="UP001190700"/>
    </source>
</evidence>
<dbReference type="SMART" id="SM00368">
    <property type="entry name" value="LRR_RI"/>
    <property type="match status" value="4"/>
</dbReference>
<dbReference type="EMBL" id="LGRX02008513">
    <property type="protein sequence ID" value="KAK3273357.1"/>
    <property type="molecule type" value="Genomic_DNA"/>
</dbReference>
<dbReference type="Proteomes" id="UP001190700">
    <property type="component" value="Unassembled WGS sequence"/>
</dbReference>
<dbReference type="InterPro" id="IPR027038">
    <property type="entry name" value="RanGap"/>
</dbReference>
<dbReference type="GO" id="GO:0006913">
    <property type="term" value="P:nucleocytoplasmic transport"/>
    <property type="evidence" value="ECO:0007669"/>
    <property type="project" value="TreeGrafter"/>
</dbReference>
<name>A0AAE0G8H1_9CHLO</name>
<keyword evidence="7" id="KW-1185">Reference proteome</keyword>
<dbReference type="GO" id="GO:0005634">
    <property type="term" value="C:nucleus"/>
    <property type="evidence" value="ECO:0007669"/>
    <property type="project" value="TreeGrafter"/>
</dbReference>
<dbReference type="GO" id="GO:0048471">
    <property type="term" value="C:perinuclear region of cytoplasm"/>
    <property type="evidence" value="ECO:0007669"/>
    <property type="project" value="TreeGrafter"/>
</dbReference>
<evidence type="ECO:0000259" key="5">
    <source>
        <dbReference type="PROSITE" id="PS50181"/>
    </source>
</evidence>
<evidence type="ECO:0000256" key="4">
    <source>
        <dbReference type="ARBA" id="ARBA00022737"/>
    </source>
</evidence>
<dbReference type="InterPro" id="IPR032675">
    <property type="entry name" value="LRR_dom_sf"/>
</dbReference>